<protein>
    <submittedName>
        <fullName evidence="2">Uncharacterized protein</fullName>
    </submittedName>
</protein>
<dbReference type="Proteomes" id="UP001500506">
    <property type="component" value="Unassembled WGS sequence"/>
</dbReference>
<comment type="caution">
    <text evidence="2">The sequence shown here is derived from an EMBL/GenBank/DDBJ whole genome shotgun (WGS) entry which is preliminary data.</text>
</comment>
<organism evidence="2 3">
    <name type="scientific">Agromyces humatus</name>
    <dbReference type="NCBI Taxonomy" id="279573"/>
    <lineage>
        <taxon>Bacteria</taxon>
        <taxon>Bacillati</taxon>
        <taxon>Actinomycetota</taxon>
        <taxon>Actinomycetes</taxon>
        <taxon>Micrococcales</taxon>
        <taxon>Microbacteriaceae</taxon>
        <taxon>Agromyces</taxon>
    </lineage>
</organism>
<gene>
    <name evidence="2" type="ORF">GCM10009747_31540</name>
</gene>
<evidence type="ECO:0000313" key="3">
    <source>
        <dbReference type="Proteomes" id="UP001500506"/>
    </source>
</evidence>
<evidence type="ECO:0000313" key="2">
    <source>
        <dbReference type="EMBL" id="GAA1768380.1"/>
    </source>
</evidence>
<accession>A0ABP4X5J6</accession>
<reference evidence="3" key="1">
    <citation type="journal article" date="2019" name="Int. J. Syst. Evol. Microbiol.">
        <title>The Global Catalogue of Microorganisms (GCM) 10K type strain sequencing project: providing services to taxonomists for standard genome sequencing and annotation.</title>
        <authorList>
            <consortium name="The Broad Institute Genomics Platform"/>
            <consortium name="The Broad Institute Genome Sequencing Center for Infectious Disease"/>
            <person name="Wu L."/>
            <person name="Ma J."/>
        </authorList>
    </citation>
    <scope>NUCLEOTIDE SEQUENCE [LARGE SCALE GENOMIC DNA]</scope>
    <source>
        <strain evidence="3">JCM 14319</strain>
    </source>
</reference>
<feature type="region of interest" description="Disordered" evidence="1">
    <location>
        <begin position="32"/>
        <end position="54"/>
    </location>
</feature>
<sequence length="54" mass="5957">MGKKRKKPRPPAPATQAESYEQMAAELVARGLASPLILDSPGRRRRDVRPDDTA</sequence>
<dbReference type="EMBL" id="BAAANH010000007">
    <property type="protein sequence ID" value="GAA1768380.1"/>
    <property type="molecule type" value="Genomic_DNA"/>
</dbReference>
<evidence type="ECO:0000256" key="1">
    <source>
        <dbReference type="SAM" id="MobiDB-lite"/>
    </source>
</evidence>
<name>A0ABP4X5J6_9MICO</name>
<keyword evidence="3" id="KW-1185">Reference proteome</keyword>
<proteinExistence type="predicted"/>